<evidence type="ECO:0000313" key="3">
    <source>
        <dbReference type="EMBL" id="KAG2181855.1"/>
    </source>
</evidence>
<feature type="region of interest" description="Disordered" evidence="1">
    <location>
        <begin position="1"/>
        <end position="56"/>
    </location>
</feature>
<name>A0A8H7PXR6_9FUNG</name>
<proteinExistence type="predicted"/>
<gene>
    <name evidence="3" type="ORF">INT44_008671</name>
</gene>
<dbReference type="Proteomes" id="UP000612746">
    <property type="component" value="Unassembled WGS sequence"/>
</dbReference>
<dbReference type="Gene3D" id="2.100.10.30">
    <property type="entry name" value="Jacalin-like lectin domain"/>
    <property type="match status" value="1"/>
</dbReference>
<dbReference type="InterPro" id="IPR036404">
    <property type="entry name" value="Jacalin-like_lectin_dom_sf"/>
</dbReference>
<dbReference type="AlphaFoldDB" id="A0A8H7PXR6"/>
<evidence type="ECO:0000259" key="2">
    <source>
        <dbReference type="PROSITE" id="PS51752"/>
    </source>
</evidence>
<organism evidence="3 4">
    <name type="scientific">Umbelopsis vinacea</name>
    <dbReference type="NCBI Taxonomy" id="44442"/>
    <lineage>
        <taxon>Eukaryota</taxon>
        <taxon>Fungi</taxon>
        <taxon>Fungi incertae sedis</taxon>
        <taxon>Mucoromycota</taxon>
        <taxon>Mucoromycotina</taxon>
        <taxon>Umbelopsidomycetes</taxon>
        <taxon>Umbelopsidales</taxon>
        <taxon>Umbelopsidaceae</taxon>
        <taxon>Umbelopsis</taxon>
    </lineage>
</organism>
<dbReference type="InterPro" id="IPR053002">
    <property type="entry name" value="Metalloproteinase_M10B"/>
</dbReference>
<dbReference type="InterPro" id="IPR021917">
    <property type="entry name" value="Unchr_Zn-peptidase-like"/>
</dbReference>
<accession>A0A8H7PXR6</accession>
<dbReference type="PROSITE" id="PS51752">
    <property type="entry name" value="JACALIN_LECTIN"/>
    <property type="match status" value="1"/>
</dbReference>
<dbReference type="Pfam" id="PF12044">
    <property type="entry name" value="Metallopep"/>
    <property type="match status" value="1"/>
</dbReference>
<evidence type="ECO:0000256" key="1">
    <source>
        <dbReference type="SAM" id="MobiDB-lite"/>
    </source>
</evidence>
<reference evidence="3" key="1">
    <citation type="submission" date="2020-12" db="EMBL/GenBank/DDBJ databases">
        <title>Metabolic potential, ecology and presence of endohyphal bacteria is reflected in genomic diversity of Mucoromycotina.</title>
        <authorList>
            <person name="Muszewska A."/>
            <person name="Okrasinska A."/>
            <person name="Steczkiewicz K."/>
            <person name="Drgas O."/>
            <person name="Orlowska M."/>
            <person name="Perlinska-Lenart U."/>
            <person name="Aleksandrzak-Piekarczyk T."/>
            <person name="Szatraj K."/>
            <person name="Zielenkiewicz U."/>
            <person name="Pilsyk S."/>
            <person name="Malc E."/>
            <person name="Mieczkowski P."/>
            <person name="Kruszewska J.S."/>
            <person name="Biernat P."/>
            <person name="Pawlowska J."/>
        </authorList>
    </citation>
    <scope>NUCLEOTIDE SEQUENCE</scope>
    <source>
        <strain evidence="3">WA0000051536</strain>
    </source>
</reference>
<feature type="compositionally biased region" description="Polar residues" evidence="1">
    <location>
        <begin position="1"/>
        <end position="16"/>
    </location>
</feature>
<dbReference type="EMBL" id="JAEPRA010000008">
    <property type="protein sequence ID" value="KAG2181855.1"/>
    <property type="molecule type" value="Genomic_DNA"/>
</dbReference>
<dbReference type="SUPFAM" id="SSF51101">
    <property type="entry name" value="Mannose-binding lectins"/>
    <property type="match status" value="1"/>
</dbReference>
<dbReference type="GO" id="GO:0005737">
    <property type="term" value="C:cytoplasm"/>
    <property type="evidence" value="ECO:0007669"/>
    <property type="project" value="TreeGrafter"/>
</dbReference>
<keyword evidence="4" id="KW-1185">Reference proteome</keyword>
<dbReference type="Pfam" id="PF01419">
    <property type="entry name" value="Jacalin"/>
    <property type="match status" value="1"/>
</dbReference>
<dbReference type="PANTHER" id="PTHR21054:SF2">
    <property type="entry name" value="MIP04191P"/>
    <property type="match status" value="1"/>
</dbReference>
<protein>
    <recommendedName>
        <fullName evidence="2">Jacalin-type lectin domain-containing protein</fullName>
    </recommendedName>
</protein>
<dbReference type="InterPro" id="IPR001229">
    <property type="entry name" value="Jacalin-like_lectin_dom"/>
</dbReference>
<evidence type="ECO:0000313" key="4">
    <source>
        <dbReference type="Proteomes" id="UP000612746"/>
    </source>
</evidence>
<comment type="caution">
    <text evidence="3">The sequence shown here is derived from an EMBL/GenBank/DDBJ whole genome shotgun (WGS) entry which is preliminary data.</text>
</comment>
<dbReference type="PANTHER" id="PTHR21054">
    <property type="entry name" value="ZINC METALLOPROTEINASE-RELATED"/>
    <property type="match status" value="1"/>
</dbReference>
<feature type="domain" description="Jacalin-type lectin" evidence="2">
    <location>
        <begin position="549"/>
        <end position="687"/>
    </location>
</feature>
<dbReference type="OrthoDB" id="74460at2759"/>
<sequence>MTYVSDSVGQSPSSRQPEPAVPTLTPQQVQRDSEPHGHQQSDIPIQANKKQSDPRAPQITNVADKETVYQRILLINGRAGPTDRKFETTVTVVTHGFPAVHWPCVDSHFKALVHLVPGPNTISFIMNEPNGQQHTTHFHLTYVPLTQNGPLYLVIMLASDSPATFDAPPEKRHENALDVAIEKFRMCAYMWQAFMSEQFYRNGMGRRALRLDERFIPDTISAQDKGTLRQTAYVHVIRSRRTLKEWRDLRRAQQSPDREDDFQDLFSLFIEGLQDYGAPFDKQCTVAGLMLDSHWDVKAKVTRAHAALGGGTGDLSLGIFGSHLTHAWPRNIEDIVPAFMNTTKTDTRYVANDANESGEWWKAANIGMGAMLHEVGHAHTLTHTASGIMSRGYNNWNRTFMVKEPGLAPIPPHEENGSHWHRVDMLRLRFHRAFRIPEDGYWAPKSDVGPTFAPLASNRVTISAPAGLSMLELIVNGSYRTHLEWPEPHDQPTSYVVDIDQMKKKANCGPHERLRLEATSCNSQSSDVDNVDEFLRNHIITLPGVPGVVFKSMPLGHRGLNGDQKSSVILLPTPQRYLVSIRVHHGGFFDGMVFRWSDGTSNVLGAQGGGATEFNLQPGEFPTKFIVRSGGWVDGLQIITNTGRASPWFGGRGGGLAELEAPAGQQLVGLYATAGAWMDSIGIMYNSSSSTPPPYVRYQSRP</sequence>